<dbReference type="Proteomes" id="UP000198287">
    <property type="component" value="Unassembled WGS sequence"/>
</dbReference>
<evidence type="ECO:0000256" key="2">
    <source>
        <dbReference type="ARBA" id="ARBA00022516"/>
    </source>
</evidence>
<dbReference type="GO" id="GO:0034625">
    <property type="term" value="P:fatty acid elongation, monounsaturated fatty acid"/>
    <property type="evidence" value="ECO:0007669"/>
    <property type="project" value="TreeGrafter"/>
</dbReference>
<keyword evidence="4 10" id="KW-0812">Transmembrane</keyword>
<dbReference type="OrthoDB" id="434092at2759"/>
<evidence type="ECO:0000256" key="10">
    <source>
        <dbReference type="RuleBase" id="RU361115"/>
    </source>
</evidence>
<dbReference type="InterPro" id="IPR002076">
    <property type="entry name" value="ELO_fam"/>
</dbReference>
<keyword evidence="5 10" id="KW-0276">Fatty acid metabolism</keyword>
<protein>
    <recommendedName>
        <fullName evidence="10">Elongation of very long chain fatty acids protein</fullName>
        <ecNumber evidence="10">2.3.1.199</ecNumber>
    </recommendedName>
    <alternativeName>
        <fullName evidence="10">Very-long-chain 3-oxoacyl-CoA synthase</fullName>
    </alternativeName>
</protein>
<dbReference type="PANTHER" id="PTHR11157">
    <property type="entry name" value="FATTY ACID ACYL TRANSFERASE-RELATED"/>
    <property type="match status" value="1"/>
</dbReference>
<dbReference type="GO" id="GO:0034626">
    <property type="term" value="P:fatty acid elongation, polyunsaturated fatty acid"/>
    <property type="evidence" value="ECO:0007669"/>
    <property type="project" value="TreeGrafter"/>
</dbReference>
<keyword evidence="2 10" id="KW-0444">Lipid biosynthesis</keyword>
<dbReference type="AlphaFoldDB" id="A0A226DEW8"/>
<evidence type="ECO:0000256" key="1">
    <source>
        <dbReference type="ARBA" id="ARBA00004141"/>
    </source>
</evidence>
<feature type="transmembrane region" description="Helical" evidence="10">
    <location>
        <begin position="216"/>
        <end position="239"/>
    </location>
</feature>
<evidence type="ECO:0000313" key="11">
    <source>
        <dbReference type="EMBL" id="OXA43743.1"/>
    </source>
</evidence>
<evidence type="ECO:0000256" key="6">
    <source>
        <dbReference type="ARBA" id="ARBA00022989"/>
    </source>
</evidence>
<evidence type="ECO:0000256" key="4">
    <source>
        <dbReference type="ARBA" id="ARBA00022692"/>
    </source>
</evidence>
<evidence type="ECO:0000313" key="12">
    <source>
        <dbReference type="Proteomes" id="UP000198287"/>
    </source>
</evidence>
<comment type="similarity">
    <text evidence="10">Belongs to the ELO family.</text>
</comment>
<keyword evidence="8 10" id="KW-0472">Membrane</keyword>
<comment type="subcellular location">
    <subcellularLocation>
        <location evidence="1">Membrane</location>
        <topology evidence="1">Multi-pass membrane protein</topology>
    </subcellularLocation>
</comment>
<dbReference type="PANTHER" id="PTHR11157:SF17">
    <property type="entry name" value="ELONGATION OF VERY LONG CHAIN FATTY ACIDS PROTEIN 6"/>
    <property type="match status" value="1"/>
</dbReference>
<comment type="caution">
    <text evidence="11">The sequence shown here is derived from an EMBL/GenBank/DDBJ whole genome shotgun (WGS) entry which is preliminary data.</text>
</comment>
<keyword evidence="3 10" id="KW-0808">Transferase</keyword>
<dbReference type="EC" id="2.3.1.199" evidence="10"/>
<evidence type="ECO:0000256" key="9">
    <source>
        <dbReference type="ARBA" id="ARBA00023160"/>
    </source>
</evidence>
<feature type="transmembrane region" description="Helical" evidence="10">
    <location>
        <begin position="80"/>
        <end position="103"/>
    </location>
</feature>
<keyword evidence="9 10" id="KW-0275">Fatty acid biosynthesis</keyword>
<dbReference type="GO" id="GO:0030148">
    <property type="term" value="P:sphingolipid biosynthetic process"/>
    <property type="evidence" value="ECO:0007669"/>
    <property type="project" value="TreeGrafter"/>
</dbReference>
<feature type="transmembrane region" description="Helical" evidence="10">
    <location>
        <begin position="259"/>
        <end position="277"/>
    </location>
</feature>
<comment type="catalytic activity">
    <reaction evidence="10">
        <text>a very-long-chain acyl-CoA + malonyl-CoA + H(+) = a very-long-chain 3-oxoacyl-CoA + CO2 + CoA</text>
        <dbReference type="Rhea" id="RHEA:32727"/>
        <dbReference type="ChEBI" id="CHEBI:15378"/>
        <dbReference type="ChEBI" id="CHEBI:16526"/>
        <dbReference type="ChEBI" id="CHEBI:57287"/>
        <dbReference type="ChEBI" id="CHEBI:57384"/>
        <dbReference type="ChEBI" id="CHEBI:90725"/>
        <dbReference type="ChEBI" id="CHEBI:90736"/>
        <dbReference type="EC" id="2.3.1.199"/>
    </reaction>
</comment>
<gene>
    <name evidence="11" type="ORF">Fcan01_21453</name>
</gene>
<reference evidence="11 12" key="1">
    <citation type="submission" date="2015-12" db="EMBL/GenBank/DDBJ databases">
        <title>The genome of Folsomia candida.</title>
        <authorList>
            <person name="Faddeeva A."/>
            <person name="Derks M.F."/>
            <person name="Anvar Y."/>
            <person name="Smit S."/>
            <person name="Van Straalen N."/>
            <person name="Roelofs D."/>
        </authorList>
    </citation>
    <scope>NUCLEOTIDE SEQUENCE [LARGE SCALE GENOMIC DNA]</scope>
    <source>
        <strain evidence="11 12">VU population</strain>
        <tissue evidence="11">Whole body</tissue>
    </source>
</reference>
<dbReference type="EMBL" id="LNIX01000021">
    <property type="protein sequence ID" value="OXA43743.1"/>
    <property type="molecule type" value="Genomic_DNA"/>
</dbReference>
<evidence type="ECO:0000256" key="5">
    <source>
        <dbReference type="ARBA" id="ARBA00022832"/>
    </source>
</evidence>
<dbReference type="GO" id="GO:0019367">
    <property type="term" value="P:fatty acid elongation, saturated fatty acid"/>
    <property type="evidence" value="ECO:0007669"/>
    <property type="project" value="TreeGrafter"/>
</dbReference>
<organism evidence="11 12">
    <name type="scientific">Folsomia candida</name>
    <name type="common">Springtail</name>
    <dbReference type="NCBI Taxonomy" id="158441"/>
    <lineage>
        <taxon>Eukaryota</taxon>
        <taxon>Metazoa</taxon>
        <taxon>Ecdysozoa</taxon>
        <taxon>Arthropoda</taxon>
        <taxon>Hexapoda</taxon>
        <taxon>Collembola</taxon>
        <taxon>Entomobryomorpha</taxon>
        <taxon>Isotomoidea</taxon>
        <taxon>Isotomidae</taxon>
        <taxon>Proisotominae</taxon>
        <taxon>Folsomia</taxon>
    </lineage>
</organism>
<name>A0A226DEW8_FOLCA</name>
<dbReference type="InterPro" id="IPR030457">
    <property type="entry name" value="ELO_CS"/>
</dbReference>
<keyword evidence="6 10" id="KW-1133">Transmembrane helix</keyword>
<dbReference type="GO" id="GO:0042761">
    <property type="term" value="P:very long-chain fatty acid biosynthetic process"/>
    <property type="evidence" value="ECO:0007669"/>
    <property type="project" value="TreeGrafter"/>
</dbReference>
<sequence>MNISNNFFSSVIPRMEDAYVDWPYMEPALLEPFSFEIFDLSRSRKWFWQNWTLTLYISVAYVVLIWLGQRWMMDRQPFNLRPLLTLWNFGLAIFSAVAFARIIPEFAHVLHGQNGFHRSVCVRDALNPSSAWWAMAFSVSKLVELLDTVFIVLRKTPLIFLHWYHHMATLIVCWMSYPQAEPIFRYVGSMNLFVHSIMYTYYGFKAMTFNPPRKLAMMITLLQLSQMFIGLVVNLYAIYVKSSGQECARSDENIRVQMWIYASYLVLFVKYFYQSYFSSPKKFKSS</sequence>
<evidence type="ECO:0000256" key="8">
    <source>
        <dbReference type="ARBA" id="ARBA00023136"/>
    </source>
</evidence>
<accession>A0A226DEW8</accession>
<dbReference type="Pfam" id="PF01151">
    <property type="entry name" value="ELO"/>
    <property type="match status" value="1"/>
</dbReference>
<dbReference type="OMA" id="GRFYILM"/>
<keyword evidence="12" id="KW-1185">Reference proteome</keyword>
<evidence type="ECO:0000256" key="3">
    <source>
        <dbReference type="ARBA" id="ARBA00022679"/>
    </source>
</evidence>
<dbReference type="PROSITE" id="PS01188">
    <property type="entry name" value="ELO"/>
    <property type="match status" value="1"/>
</dbReference>
<feature type="transmembrane region" description="Helical" evidence="10">
    <location>
        <begin position="132"/>
        <end position="153"/>
    </location>
</feature>
<feature type="transmembrane region" description="Helical" evidence="10">
    <location>
        <begin position="183"/>
        <end position="204"/>
    </location>
</feature>
<keyword evidence="7 10" id="KW-0443">Lipid metabolism</keyword>
<evidence type="ECO:0000256" key="7">
    <source>
        <dbReference type="ARBA" id="ARBA00023098"/>
    </source>
</evidence>
<dbReference type="GO" id="GO:0005789">
    <property type="term" value="C:endoplasmic reticulum membrane"/>
    <property type="evidence" value="ECO:0007669"/>
    <property type="project" value="TreeGrafter"/>
</dbReference>
<feature type="transmembrane region" description="Helical" evidence="10">
    <location>
        <begin position="48"/>
        <end position="68"/>
    </location>
</feature>
<feature type="transmembrane region" description="Helical" evidence="10">
    <location>
        <begin position="160"/>
        <end position="177"/>
    </location>
</feature>
<proteinExistence type="inferred from homology"/>
<dbReference type="GO" id="GO:0009922">
    <property type="term" value="F:fatty acid elongase activity"/>
    <property type="evidence" value="ECO:0007669"/>
    <property type="project" value="UniProtKB-EC"/>
</dbReference>